<evidence type="ECO:0000256" key="3">
    <source>
        <dbReference type="ARBA" id="ARBA00004755"/>
    </source>
</evidence>
<keyword evidence="9" id="KW-0460">Magnesium</keyword>
<proteinExistence type="inferred from homology"/>
<reference evidence="15 16" key="1">
    <citation type="submission" date="2014-04" db="EMBL/GenBank/DDBJ databases">
        <authorList>
            <consortium name="DOE Joint Genome Institute"/>
            <person name="Kuo A."/>
            <person name="Kohler A."/>
            <person name="Nagy L.G."/>
            <person name="Floudas D."/>
            <person name="Copeland A."/>
            <person name="Barry K.W."/>
            <person name="Cichocki N."/>
            <person name="Veneault-Fourrey C."/>
            <person name="LaButti K."/>
            <person name="Lindquist E.A."/>
            <person name="Lipzen A."/>
            <person name="Lundell T."/>
            <person name="Morin E."/>
            <person name="Murat C."/>
            <person name="Sun H."/>
            <person name="Tunlid A."/>
            <person name="Henrissat B."/>
            <person name="Grigoriev I.V."/>
            <person name="Hibbett D.S."/>
            <person name="Martin F."/>
            <person name="Nordberg H.P."/>
            <person name="Cantor M.N."/>
            <person name="Hua S.X."/>
        </authorList>
    </citation>
    <scope>NUCLEOTIDE SEQUENCE [LARGE SCALE GENOMIC DNA]</scope>
    <source>
        <strain evidence="15 16">Foug A</strain>
    </source>
</reference>
<dbReference type="Pfam" id="PF00682">
    <property type="entry name" value="HMGL-like"/>
    <property type="match status" value="1"/>
</dbReference>
<accession>A0A0C3E1F4</accession>
<gene>
    <name evidence="15" type="ORF">SCLCIDRAFT_15843</name>
</gene>
<dbReference type="Pfam" id="PF22617">
    <property type="entry name" value="HCS_D2"/>
    <property type="match status" value="1"/>
</dbReference>
<protein>
    <recommendedName>
        <fullName evidence="5">homocitrate synthase</fullName>
        <ecNumber evidence="5">2.3.3.14</ecNumber>
    </recommendedName>
</protein>
<dbReference type="GO" id="GO:0005739">
    <property type="term" value="C:mitochondrion"/>
    <property type="evidence" value="ECO:0007669"/>
    <property type="project" value="TreeGrafter"/>
</dbReference>
<dbReference type="InterPro" id="IPR011872">
    <property type="entry name" value="Homocitrate_synth"/>
</dbReference>
<comment type="similarity">
    <text evidence="4">Belongs to the alpha-IPM synthase/homocitrate synthase family. Homocitrate synthase LYS20/LYS21 subfamily.</text>
</comment>
<keyword evidence="11" id="KW-0464">Manganese</keyword>
<dbReference type="OrthoDB" id="2015253at2759"/>
<keyword evidence="6" id="KW-0028">Amino-acid biosynthesis</keyword>
<dbReference type="HOGENOM" id="CLU_022158_2_2_1"/>
<comment type="cofactor">
    <cofactor evidence="1">
        <name>Mn(2+)</name>
        <dbReference type="ChEBI" id="CHEBI:29035"/>
    </cofactor>
</comment>
<dbReference type="InParanoid" id="A0A0C3E1F4"/>
<organism evidence="15 16">
    <name type="scientific">Scleroderma citrinum Foug A</name>
    <dbReference type="NCBI Taxonomy" id="1036808"/>
    <lineage>
        <taxon>Eukaryota</taxon>
        <taxon>Fungi</taxon>
        <taxon>Dikarya</taxon>
        <taxon>Basidiomycota</taxon>
        <taxon>Agaricomycotina</taxon>
        <taxon>Agaricomycetes</taxon>
        <taxon>Agaricomycetidae</taxon>
        <taxon>Boletales</taxon>
        <taxon>Sclerodermatineae</taxon>
        <taxon>Sclerodermataceae</taxon>
        <taxon>Scleroderma</taxon>
    </lineage>
</organism>
<evidence type="ECO:0000256" key="2">
    <source>
        <dbReference type="ARBA" id="ARBA00001946"/>
    </source>
</evidence>
<dbReference type="FunCoup" id="A0A0C3E1F4">
    <property type="interactions" value="309"/>
</dbReference>
<dbReference type="InterPro" id="IPR054691">
    <property type="entry name" value="LeuA/HCS_post-cat"/>
</dbReference>
<dbReference type="PROSITE" id="PS50991">
    <property type="entry name" value="PYR_CT"/>
    <property type="match status" value="1"/>
</dbReference>
<dbReference type="CDD" id="cd07948">
    <property type="entry name" value="DRE_TIM_HCS"/>
    <property type="match status" value="1"/>
</dbReference>
<dbReference type="SUPFAM" id="SSF51569">
    <property type="entry name" value="Aldolase"/>
    <property type="match status" value="1"/>
</dbReference>
<evidence type="ECO:0000256" key="7">
    <source>
        <dbReference type="ARBA" id="ARBA00022679"/>
    </source>
</evidence>
<keyword evidence="16" id="KW-1185">Reference proteome</keyword>
<dbReference type="GO" id="GO:0046872">
    <property type="term" value="F:metal ion binding"/>
    <property type="evidence" value="ECO:0007669"/>
    <property type="project" value="UniProtKB-KW"/>
</dbReference>
<evidence type="ECO:0000256" key="1">
    <source>
        <dbReference type="ARBA" id="ARBA00001936"/>
    </source>
</evidence>
<dbReference type="InterPro" id="IPR013785">
    <property type="entry name" value="Aldolase_TIM"/>
</dbReference>
<dbReference type="FunFam" id="1.10.238.260:FF:000002">
    <property type="entry name" value="Homocitrate synthase, mitochondrial"/>
    <property type="match status" value="1"/>
</dbReference>
<keyword evidence="7" id="KW-0808">Transferase</keyword>
<sequence>MCPYQNGDSSIPAVNKDRMTAIDMTGTTRPNGTSNDAPSLASDFLNNVSNFKTIESTLKEGEQFANSFFDTKTKIAIVKALDAFVVDYIELTSPAASEQSRLDCEAICKLGLRSKILTHIRCHMDDARIAVETGENISGVDGVDVVIGTSPYLREFSHGKDMSYITKTAIEVINFIKSKGIEVRFSTEDSFRSDLVDLLSIYQTVDKIGVNRVGIADTVGCANPRQVGVVGCDIEIHLHNDIGMAIANAYCALEAGATHIDTCYGPCERVGITGGLVACPYAANPEYVKSKYNLTMLREVENLVAEVVEVNVPFMNPITGYCAFTHKAGIHAKAILNNPSTYEILKPEDFGLTRYVSIGHRLTGWNAVKSRVEQLGLKLTDEQIKDATAKIKGLADVRTQSMDDVDSLLRVYHSGIQSGELVVGQGETFDRLLREHRESVTREKEAKSQPTAVVTPATISS</sequence>
<dbReference type="InterPro" id="IPR002034">
    <property type="entry name" value="AIPM/Hcit_synth_CS"/>
</dbReference>
<feature type="compositionally biased region" description="Polar residues" evidence="13">
    <location>
        <begin position="448"/>
        <end position="461"/>
    </location>
</feature>
<dbReference type="STRING" id="1036808.A0A0C3E1F4"/>
<dbReference type="PANTHER" id="PTHR10277:SF48">
    <property type="entry name" value="HOMOCITRATE SYNTHASE, CYTOSOLIC ISOZYME-RELATED"/>
    <property type="match status" value="1"/>
</dbReference>
<keyword evidence="10" id="KW-0457">Lysine biosynthesis</keyword>
<dbReference type="InterPro" id="IPR050073">
    <property type="entry name" value="2-IPM_HCS-like"/>
</dbReference>
<feature type="domain" description="Pyruvate carboxyltransferase" evidence="14">
    <location>
        <begin position="51"/>
        <end position="298"/>
    </location>
</feature>
<dbReference type="EMBL" id="KN822043">
    <property type="protein sequence ID" value="KIM62359.1"/>
    <property type="molecule type" value="Genomic_DNA"/>
</dbReference>
<evidence type="ECO:0000256" key="11">
    <source>
        <dbReference type="ARBA" id="ARBA00023211"/>
    </source>
</evidence>
<comment type="pathway">
    <text evidence="3">Amino-acid biosynthesis; L-lysine biosynthesis via AAA pathway; L-alpha-aminoadipate from 2-oxoglutarate: step 1/5.</text>
</comment>
<evidence type="ECO:0000256" key="4">
    <source>
        <dbReference type="ARBA" id="ARBA00006361"/>
    </source>
</evidence>
<evidence type="ECO:0000256" key="8">
    <source>
        <dbReference type="ARBA" id="ARBA00022723"/>
    </source>
</evidence>
<evidence type="ECO:0000259" key="14">
    <source>
        <dbReference type="PROSITE" id="PS50991"/>
    </source>
</evidence>
<dbReference type="PANTHER" id="PTHR10277">
    <property type="entry name" value="HOMOCITRATE SYNTHASE-RELATED"/>
    <property type="match status" value="1"/>
</dbReference>
<reference evidence="16" key="2">
    <citation type="submission" date="2015-01" db="EMBL/GenBank/DDBJ databases">
        <title>Evolutionary Origins and Diversification of the Mycorrhizal Mutualists.</title>
        <authorList>
            <consortium name="DOE Joint Genome Institute"/>
            <consortium name="Mycorrhizal Genomics Consortium"/>
            <person name="Kohler A."/>
            <person name="Kuo A."/>
            <person name="Nagy L.G."/>
            <person name="Floudas D."/>
            <person name="Copeland A."/>
            <person name="Barry K.W."/>
            <person name="Cichocki N."/>
            <person name="Veneault-Fourrey C."/>
            <person name="LaButti K."/>
            <person name="Lindquist E.A."/>
            <person name="Lipzen A."/>
            <person name="Lundell T."/>
            <person name="Morin E."/>
            <person name="Murat C."/>
            <person name="Riley R."/>
            <person name="Ohm R."/>
            <person name="Sun H."/>
            <person name="Tunlid A."/>
            <person name="Henrissat B."/>
            <person name="Grigoriev I.V."/>
            <person name="Hibbett D.S."/>
            <person name="Martin F."/>
        </authorList>
    </citation>
    <scope>NUCLEOTIDE SEQUENCE [LARGE SCALE GENOMIC DNA]</scope>
    <source>
        <strain evidence="16">Foug A</strain>
    </source>
</reference>
<dbReference type="InterPro" id="IPR000891">
    <property type="entry name" value="PYR_CT"/>
</dbReference>
<evidence type="ECO:0000256" key="13">
    <source>
        <dbReference type="SAM" id="MobiDB-lite"/>
    </source>
</evidence>
<dbReference type="NCBIfam" id="TIGR02146">
    <property type="entry name" value="LysS_fung_arch"/>
    <property type="match status" value="1"/>
</dbReference>
<dbReference type="UniPathway" id="UPA00033">
    <property type="reaction ID" value="UER00028"/>
</dbReference>
<dbReference type="FunFam" id="3.20.20.70:FF:000032">
    <property type="entry name" value="Homocitrate synthase, mitochondrial"/>
    <property type="match status" value="1"/>
</dbReference>
<comment type="cofactor">
    <cofactor evidence="2">
        <name>Mg(2+)</name>
        <dbReference type="ChEBI" id="CHEBI:18420"/>
    </cofactor>
</comment>
<keyword evidence="8" id="KW-0479">Metal-binding</keyword>
<evidence type="ECO:0000313" key="16">
    <source>
        <dbReference type="Proteomes" id="UP000053989"/>
    </source>
</evidence>
<dbReference type="GO" id="GO:0019878">
    <property type="term" value="P:lysine biosynthetic process via aminoadipic acid"/>
    <property type="evidence" value="ECO:0007669"/>
    <property type="project" value="UniProtKB-UniPathway"/>
</dbReference>
<evidence type="ECO:0000313" key="15">
    <source>
        <dbReference type="EMBL" id="KIM62359.1"/>
    </source>
</evidence>
<dbReference type="AlphaFoldDB" id="A0A0C3E1F4"/>
<name>A0A0C3E1F4_9AGAM</name>
<dbReference type="Gene3D" id="1.10.238.260">
    <property type="match status" value="1"/>
</dbReference>
<comment type="catalytic activity">
    <reaction evidence="12">
        <text>acetyl-CoA + 2-oxoglutarate + H2O = (2R)-homocitrate + CoA + H(+)</text>
        <dbReference type="Rhea" id="RHEA:12929"/>
        <dbReference type="ChEBI" id="CHEBI:15377"/>
        <dbReference type="ChEBI" id="CHEBI:15378"/>
        <dbReference type="ChEBI" id="CHEBI:16810"/>
        <dbReference type="ChEBI" id="CHEBI:57287"/>
        <dbReference type="ChEBI" id="CHEBI:57288"/>
        <dbReference type="ChEBI" id="CHEBI:58884"/>
        <dbReference type="EC" id="2.3.3.14"/>
    </reaction>
    <physiologicalReaction direction="left-to-right" evidence="12">
        <dbReference type="Rhea" id="RHEA:12930"/>
    </physiologicalReaction>
</comment>
<feature type="region of interest" description="Disordered" evidence="13">
    <location>
        <begin position="440"/>
        <end position="461"/>
    </location>
</feature>
<evidence type="ECO:0000256" key="10">
    <source>
        <dbReference type="ARBA" id="ARBA00023154"/>
    </source>
</evidence>
<evidence type="ECO:0000256" key="5">
    <source>
        <dbReference type="ARBA" id="ARBA00012974"/>
    </source>
</evidence>
<dbReference type="InterPro" id="IPR048253">
    <property type="entry name" value="DRE_TIM_HCS_fun_bact"/>
</dbReference>
<evidence type="ECO:0000256" key="12">
    <source>
        <dbReference type="ARBA" id="ARBA00048363"/>
    </source>
</evidence>
<dbReference type="PROSITE" id="PS00816">
    <property type="entry name" value="AIPM_HOMOCIT_SYNTH_2"/>
    <property type="match status" value="1"/>
</dbReference>
<dbReference type="Gene3D" id="3.20.20.70">
    <property type="entry name" value="Aldolase class I"/>
    <property type="match status" value="1"/>
</dbReference>
<evidence type="ECO:0000256" key="9">
    <source>
        <dbReference type="ARBA" id="ARBA00022842"/>
    </source>
</evidence>
<dbReference type="EC" id="2.3.3.14" evidence="5"/>
<dbReference type="Proteomes" id="UP000053989">
    <property type="component" value="Unassembled WGS sequence"/>
</dbReference>
<dbReference type="GO" id="GO:0004410">
    <property type="term" value="F:homocitrate synthase activity"/>
    <property type="evidence" value="ECO:0007669"/>
    <property type="project" value="UniProtKB-EC"/>
</dbReference>
<evidence type="ECO:0000256" key="6">
    <source>
        <dbReference type="ARBA" id="ARBA00022605"/>
    </source>
</evidence>